<gene>
    <name evidence="6" type="ORF">GHT09_008787</name>
    <name evidence="7" type="ORF">MONAX_5E018676</name>
</gene>
<organism evidence="7 8">
    <name type="scientific">Marmota monax</name>
    <name type="common">Woodchuck</name>
    <dbReference type="NCBI Taxonomy" id="9995"/>
    <lineage>
        <taxon>Eukaryota</taxon>
        <taxon>Metazoa</taxon>
        <taxon>Chordata</taxon>
        <taxon>Craniata</taxon>
        <taxon>Vertebrata</taxon>
        <taxon>Euteleostomi</taxon>
        <taxon>Mammalia</taxon>
        <taxon>Eutheria</taxon>
        <taxon>Euarchontoglires</taxon>
        <taxon>Glires</taxon>
        <taxon>Rodentia</taxon>
        <taxon>Sciuromorpha</taxon>
        <taxon>Sciuridae</taxon>
        <taxon>Xerinae</taxon>
        <taxon>Marmotini</taxon>
        <taxon>Marmota</taxon>
    </lineage>
</organism>
<dbReference type="GO" id="GO:0007165">
    <property type="term" value="P:signal transduction"/>
    <property type="evidence" value="ECO:0007669"/>
    <property type="project" value="InterPro"/>
</dbReference>
<dbReference type="EMBL" id="CABDUW010000540">
    <property type="protein sequence ID" value="VTJ71085.1"/>
    <property type="molecule type" value="Genomic_DNA"/>
</dbReference>
<dbReference type="Proteomes" id="UP000662637">
    <property type="component" value="Unassembled WGS sequence"/>
</dbReference>
<evidence type="ECO:0000313" key="7">
    <source>
        <dbReference type="EMBL" id="VTJ71085.1"/>
    </source>
</evidence>
<proteinExistence type="predicted"/>
<dbReference type="GO" id="GO:0046872">
    <property type="term" value="F:metal ion binding"/>
    <property type="evidence" value="ECO:0007669"/>
    <property type="project" value="UniProtKB-KW"/>
</dbReference>
<evidence type="ECO:0000256" key="4">
    <source>
        <dbReference type="SAM" id="MobiDB-lite"/>
    </source>
</evidence>
<keyword evidence="1" id="KW-0479">Metal-binding</keyword>
<evidence type="ECO:0000256" key="3">
    <source>
        <dbReference type="SAM" id="Coils"/>
    </source>
</evidence>
<dbReference type="PROSITE" id="PS51845">
    <property type="entry name" value="PDEASE_I_2"/>
    <property type="match status" value="1"/>
</dbReference>
<keyword evidence="3" id="KW-0175">Coiled coil</keyword>
<keyword evidence="8" id="KW-1185">Reference proteome</keyword>
<dbReference type="Pfam" id="PF00233">
    <property type="entry name" value="PDEase_I"/>
    <property type="match status" value="1"/>
</dbReference>
<reference evidence="6" key="2">
    <citation type="submission" date="2020-08" db="EMBL/GenBank/DDBJ databases">
        <authorList>
            <person name="Shumante A."/>
            <person name="Zimin A.V."/>
            <person name="Puiu D."/>
            <person name="Salzberg S.L."/>
        </authorList>
    </citation>
    <scope>NUCLEOTIDE SEQUENCE</scope>
    <source>
        <strain evidence="6">WC2-LM</strain>
        <tissue evidence="6">Liver</tissue>
    </source>
</reference>
<dbReference type="Proteomes" id="UP000335636">
    <property type="component" value="Unassembled WGS sequence"/>
</dbReference>
<feature type="region of interest" description="Disordered" evidence="4">
    <location>
        <begin position="17"/>
        <end position="40"/>
    </location>
</feature>
<evidence type="ECO:0000313" key="6">
    <source>
        <dbReference type="EMBL" id="KAF7468460.1"/>
    </source>
</evidence>
<evidence type="ECO:0000256" key="1">
    <source>
        <dbReference type="ARBA" id="ARBA00022723"/>
    </source>
</evidence>
<evidence type="ECO:0000256" key="2">
    <source>
        <dbReference type="ARBA" id="ARBA00022801"/>
    </source>
</evidence>
<reference evidence="7 8" key="1">
    <citation type="submission" date="2019-04" db="EMBL/GenBank/DDBJ databases">
        <authorList>
            <person name="Alioto T."/>
            <person name="Alioto T."/>
        </authorList>
    </citation>
    <scope>NUCLEOTIDE SEQUENCE [LARGE SCALE GENOMIC DNA]</scope>
</reference>
<dbReference type="SUPFAM" id="SSF109604">
    <property type="entry name" value="HD-domain/PDEase-like"/>
    <property type="match status" value="1"/>
</dbReference>
<dbReference type="EMBL" id="WJEC01007743">
    <property type="protein sequence ID" value="KAF7468460.1"/>
    <property type="molecule type" value="Genomic_DNA"/>
</dbReference>
<dbReference type="Gene3D" id="1.10.1300.10">
    <property type="entry name" value="3'5'-cyclic nucleotide phosphodiesterase, catalytic domain"/>
    <property type="match status" value="1"/>
</dbReference>
<dbReference type="InterPro" id="IPR002073">
    <property type="entry name" value="PDEase_catalytic_dom"/>
</dbReference>
<dbReference type="InterPro" id="IPR036971">
    <property type="entry name" value="PDEase_catalytic_dom_sf"/>
</dbReference>
<dbReference type="GO" id="GO:0004114">
    <property type="term" value="F:3',5'-cyclic-nucleotide phosphodiesterase activity"/>
    <property type="evidence" value="ECO:0007669"/>
    <property type="project" value="InterPro"/>
</dbReference>
<evidence type="ECO:0000259" key="5">
    <source>
        <dbReference type="PROSITE" id="PS51845"/>
    </source>
</evidence>
<dbReference type="PANTHER" id="PTHR11347">
    <property type="entry name" value="CYCLIC NUCLEOTIDE PHOSPHODIESTERASE"/>
    <property type="match status" value="1"/>
</dbReference>
<feature type="domain" description="PDEase" evidence="5">
    <location>
        <begin position="61"/>
        <end position="118"/>
    </location>
</feature>
<dbReference type="AlphaFoldDB" id="A0A5E4BNT4"/>
<protein>
    <recommendedName>
        <fullName evidence="5">PDEase domain-containing protein</fullName>
    </recommendedName>
</protein>
<feature type="coiled-coil region" evidence="3">
    <location>
        <begin position="101"/>
        <end position="142"/>
    </location>
</feature>
<evidence type="ECO:0000313" key="8">
    <source>
        <dbReference type="Proteomes" id="UP000335636"/>
    </source>
</evidence>
<sequence length="160" mass="18152">MDGFTPGEVEYRAWRWSQDQKPSTGSSQMFPGQAGWPQGQCRAGKAGVRVQGKTSIRARKPMMDRSKADELPKLQVGFIDFVCTFVYKEFSRFHEEILPMFDQLQNNRKEWKALADEHEAKMKALEEEKEEEEESVAAKKVGTEICNGDPAPKSSTCCIL</sequence>
<name>A0A5E4BNT4_MARMO</name>
<keyword evidence="2" id="KW-0378">Hydrolase</keyword>
<accession>A0A5E4BNT4</accession>
<feature type="compositionally biased region" description="Polar residues" evidence="4">
    <location>
        <begin position="17"/>
        <end position="30"/>
    </location>
</feature>